<dbReference type="PATRIC" id="fig|1265738.3.peg.6832"/>
<comment type="caution">
    <text evidence="2">The sequence shown here is derived from an EMBL/GenBank/DDBJ whole genome shotgun (WGS) entry which is preliminary data.</text>
</comment>
<evidence type="ECO:0000313" key="2">
    <source>
        <dbReference type="EMBL" id="EMI16236.1"/>
    </source>
</evidence>
<name>M5RB04_9BACT</name>
<dbReference type="SMART" id="SM00564">
    <property type="entry name" value="PQQ"/>
    <property type="match status" value="4"/>
</dbReference>
<dbReference type="GO" id="GO:0004674">
    <property type="term" value="F:protein serine/threonine kinase activity"/>
    <property type="evidence" value="ECO:0007669"/>
    <property type="project" value="UniProtKB-KW"/>
</dbReference>
<dbReference type="Proteomes" id="UP000011991">
    <property type="component" value="Unassembled WGS sequence"/>
</dbReference>
<evidence type="ECO:0000259" key="1">
    <source>
        <dbReference type="Pfam" id="PF13360"/>
    </source>
</evidence>
<dbReference type="EMBL" id="ANOG01000979">
    <property type="protein sequence ID" value="EMI16236.1"/>
    <property type="molecule type" value="Genomic_DNA"/>
</dbReference>
<dbReference type="InterPro" id="IPR002372">
    <property type="entry name" value="PQQ_rpt_dom"/>
</dbReference>
<dbReference type="InterPro" id="IPR018391">
    <property type="entry name" value="PQQ_b-propeller_rpt"/>
</dbReference>
<accession>M5RB04</accession>
<keyword evidence="2" id="KW-0418">Kinase</keyword>
<dbReference type="AlphaFoldDB" id="M5RB04"/>
<dbReference type="PANTHER" id="PTHR34512:SF30">
    <property type="entry name" value="OUTER MEMBRANE PROTEIN ASSEMBLY FACTOR BAMB"/>
    <property type="match status" value="1"/>
</dbReference>
<keyword evidence="2" id="KW-0808">Transferase</keyword>
<dbReference type="InterPro" id="IPR011047">
    <property type="entry name" value="Quinoprotein_ADH-like_sf"/>
</dbReference>
<gene>
    <name evidence="2" type="ORF">RMSM_06843</name>
</gene>
<dbReference type="InterPro" id="IPR015943">
    <property type="entry name" value="WD40/YVTN_repeat-like_dom_sf"/>
</dbReference>
<keyword evidence="3" id="KW-1185">Reference proteome</keyword>
<sequence length="431" mass="46427">MLTLIPLLLIGGCGRKNPVEEISPAKSNVKVVDVATDESMLSWPTWRGPKRDGVVPDQPLLTQWSDEKNVLWRTDVPGRGHSSPIIVADSIYLATAIADSQKQQVLAFDRATGKPIWTTDVHTGGFPSERAVHYKATHANGTLACDGVRLYTAFLNSDAIIASALDLDGNILWQREIGKFVSKFGYAPSPVLYKSLVIFAADNMGGGYLAAVDGESGEIAWRVARGNISSYSSPTVANVGGRDQLLISGCDVVASYDPATGEKLWSTPGTAEATCGTVIAAPDRIYASGGYPDKETACFSADGEKIWSVRTKVYEPSLVLNDDRLFAVSDDGVAYCWDADTGDVVWRERLGGKFSASPIVCNDLVYVSNLSGETFVFKNENDAFKLISTNRLGDDAYASPAVADSQMFMRVGVGKGTKRQEQLVCLESETP</sequence>
<proteinExistence type="predicted"/>
<reference evidence="2 3" key="1">
    <citation type="journal article" date="2013" name="Mar. Genomics">
        <title>Expression of sulfatases in Rhodopirellula baltica and the diversity of sulfatases in the genus Rhodopirellula.</title>
        <authorList>
            <person name="Wegner C.E."/>
            <person name="Richter-Heitmann T."/>
            <person name="Klindworth A."/>
            <person name="Klockow C."/>
            <person name="Richter M."/>
            <person name="Achstetter T."/>
            <person name="Glockner F.O."/>
            <person name="Harder J."/>
        </authorList>
    </citation>
    <scope>NUCLEOTIDE SEQUENCE [LARGE SCALE GENOMIC DNA]</scope>
    <source>
        <strain evidence="2 3">SM1</strain>
    </source>
</reference>
<dbReference type="SUPFAM" id="SSF50998">
    <property type="entry name" value="Quinoprotein alcohol dehydrogenase-like"/>
    <property type="match status" value="1"/>
</dbReference>
<dbReference type="Gene3D" id="2.130.10.10">
    <property type="entry name" value="YVTN repeat-like/Quinoprotein amine dehydrogenase"/>
    <property type="match status" value="2"/>
</dbReference>
<feature type="domain" description="Pyrrolo-quinoline quinone repeat" evidence="1">
    <location>
        <begin position="102"/>
        <end position="290"/>
    </location>
</feature>
<organism evidence="2 3">
    <name type="scientific">Rhodopirellula maiorica SM1</name>
    <dbReference type="NCBI Taxonomy" id="1265738"/>
    <lineage>
        <taxon>Bacteria</taxon>
        <taxon>Pseudomonadati</taxon>
        <taxon>Planctomycetota</taxon>
        <taxon>Planctomycetia</taxon>
        <taxon>Pirellulales</taxon>
        <taxon>Pirellulaceae</taxon>
        <taxon>Novipirellula</taxon>
    </lineage>
</organism>
<protein>
    <submittedName>
        <fullName evidence="2">Serine/threonine protein kinase</fullName>
    </submittedName>
</protein>
<feature type="domain" description="Pyrrolo-quinoline quinone repeat" evidence="1">
    <location>
        <begin position="298"/>
        <end position="374"/>
    </location>
</feature>
<dbReference type="PANTHER" id="PTHR34512">
    <property type="entry name" value="CELL SURFACE PROTEIN"/>
    <property type="match status" value="1"/>
</dbReference>
<dbReference type="Pfam" id="PF13360">
    <property type="entry name" value="PQQ_2"/>
    <property type="match status" value="2"/>
</dbReference>
<evidence type="ECO:0000313" key="3">
    <source>
        <dbReference type="Proteomes" id="UP000011991"/>
    </source>
</evidence>
<keyword evidence="2" id="KW-0723">Serine/threonine-protein kinase</keyword>